<feature type="transmembrane region" description="Helical" evidence="6">
    <location>
        <begin position="395"/>
        <end position="419"/>
    </location>
</feature>
<dbReference type="InterPro" id="IPR036259">
    <property type="entry name" value="MFS_trans_sf"/>
</dbReference>
<dbReference type="EMBL" id="CP039288">
    <property type="protein sequence ID" value="QCC04048.1"/>
    <property type="molecule type" value="Genomic_DNA"/>
</dbReference>
<feature type="transmembrane region" description="Helical" evidence="6">
    <location>
        <begin position="274"/>
        <end position="295"/>
    </location>
</feature>
<dbReference type="SUPFAM" id="SSF103473">
    <property type="entry name" value="MFS general substrate transporter"/>
    <property type="match status" value="1"/>
</dbReference>
<accession>A0AAE5ZJ02</accession>
<dbReference type="PROSITE" id="PS50850">
    <property type="entry name" value="MFS"/>
    <property type="match status" value="1"/>
</dbReference>
<name>A0AAE5ZJ02_CUPNH</name>
<feature type="transmembrane region" description="Helical" evidence="6">
    <location>
        <begin position="137"/>
        <end position="159"/>
    </location>
</feature>
<feature type="transmembrane region" description="Helical" evidence="6">
    <location>
        <begin position="80"/>
        <end position="101"/>
    </location>
</feature>
<keyword evidence="4 6" id="KW-1133">Transmembrane helix</keyword>
<dbReference type="PANTHER" id="PTHR43791:SF36">
    <property type="entry name" value="TRANSPORTER, PUTATIVE (AFU_ORTHOLOGUE AFUA_6G08340)-RELATED"/>
    <property type="match status" value="1"/>
</dbReference>
<sequence length="467" mass="50564">MEIRMKVLSGMQADAVHELNGDALASGEQVVADGDIELTYRGITLRLMPLLFICCVLNHIDRINIGYAQLQMRSELGFSAAVYGIGASMFYVGYLLFEIPSNLVMQRIGARKTLLRIMLLWGLASTATLLVRTPMEFYIVRFLLGVFEAGFFPGVVLYLTFWYPPERRARIIAMLMAAGVAAGMIAGPLSGWIIQNLNSLWGLKGWQWMFVLQGLPASLLGIIAYFYLTDQPEQATWLSERQRQLVASHTALVPHQTPASGGGGIRGIWRLPSFFALGYLYFAISCGAYTLSFWLPEMIHGWGFSNVQEVGFYSLIPYSIGMLAMFWVARRSDARRSHRQSFVIATCVAALGLAATACTTGSLWMSMTLVSAATAGVVSAFPVFWAIATSVLPKNVAAVGIAAITTLSGLAGVLCPASMGLLKTATGSTSIGLYVLAALLVSAGVVMSRLHGVDRALPSTAPSRRTT</sequence>
<evidence type="ECO:0000256" key="4">
    <source>
        <dbReference type="ARBA" id="ARBA00022989"/>
    </source>
</evidence>
<dbReference type="InterPro" id="IPR011701">
    <property type="entry name" value="MFS"/>
</dbReference>
<evidence type="ECO:0000256" key="6">
    <source>
        <dbReference type="SAM" id="Phobius"/>
    </source>
</evidence>
<dbReference type="GO" id="GO:0022857">
    <property type="term" value="F:transmembrane transporter activity"/>
    <property type="evidence" value="ECO:0007669"/>
    <property type="project" value="InterPro"/>
</dbReference>
<evidence type="ECO:0000259" key="7">
    <source>
        <dbReference type="PROSITE" id="PS50850"/>
    </source>
</evidence>
<feature type="transmembrane region" description="Helical" evidence="6">
    <location>
        <begin position="310"/>
        <end position="329"/>
    </location>
</feature>
<keyword evidence="3 6" id="KW-0812">Transmembrane</keyword>
<comment type="subcellular location">
    <subcellularLocation>
        <location evidence="1">Membrane</location>
        <topology evidence="1">Multi-pass membrane protein</topology>
    </subcellularLocation>
</comment>
<dbReference type="AlphaFoldDB" id="A0AAE5ZJ02"/>
<protein>
    <submittedName>
        <fullName evidence="8">MFS transporter</fullName>
    </submittedName>
</protein>
<gene>
    <name evidence="8" type="ORF">E6A55_26255</name>
</gene>
<dbReference type="InterPro" id="IPR020846">
    <property type="entry name" value="MFS_dom"/>
</dbReference>
<feature type="transmembrane region" description="Helical" evidence="6">
    <location>
        <begin position="369"/>
        <end position="388"/>
    </location>
</feature>
<evidence type="ECO:0000256" key="2">
    <source>
        <dbReference type="ARBA" id="ARBA00022448"/>
    </source>
</evidence>
<dbReference type="Proteomes" id="UP000296079">
    <property type="component" value="Chromosome 2"/>
</dbReference>
<dbReference type="GO" id="GO:0016020">
    <property type="term" value="C:membrane"/>
    <property type="evidence" value="ECO:0007669"/>
    <property type="project" value="UniProtKB-SubCell"/>
</dbReference>
<evidence type="ECO:0000256" key="3">
    <source>
        <dbReference type="ARBA" id="ARBA00022692"/>
    </source>
</evidence>
<dbReference type="CDD" id="cd17319">
    <property type="entry name" value="MFS_ExuT_GudP_like"/>
    <property type="match status" value="1"/>
</dbReference>
<feature type="transmembrane region" description="Helical" evidence="6">
    <location>
        <begin position="341"/>
        <end position="363"/>
    </location>
</feature>
<dbReference type="FunFam" id="1.20.1250.20:FF:000018">
    <property type="entry name" value="MFS transporter permease"/>
    <property type="match status" value="1"/>
</dbReference>
<evidence type="ECO:0000313" key="9">
    <source>
        <dbReference type="Proteomes" id="UP000296079"/>
    </source>
</evidence>
<proteinExistence type="predicted"/>
<feature type="transmembrane region" description="Helical" evidence="6">
    <location>
        <begin position="206"/>
        <end position="228"/>
    </location>
</feature>
<dbReference type="Pfam" id="PF07690">
    <property type="entry name" value="MFS_1"/>
    <property type="match status" value="1"/>
</dbReference>
<feature type="transmembrane region" description="Helical" evidence="6">
    <location>
        <begin position="113"/>
        <end position="131"/>
    </location>
</feature>
<reference evidence="8 9" key="1">
    <citation type="submission" date="2019-04" db="EMBL/GenBank/DDBJ databases">
        <title>Long-read de novo sequencing of Cupriavidus necator H16.</title>
        <authorList>
            <person name="Little G.T."/>
            <person name="Ehsaan M."/>
            <person name="Arenas-Lopez C."/>
            <person name="Jawed K."/>
            <person name="Winzer K."/>
            <person name="Kovacs K."/>
            <person name="Malys N."/>
            <person name="Minton N.P."/>
        </authorList>
    </citation>
    <scope>NUCLEOTIDE SEQUENCE [LARGE SCALE GENOMIC DNA]</scope>
    <source>
        <strain evidence="8 9">H16</strain>
    </source>
</reference>
<evidence type="ECO:0000313" key="8">
    <source>
        <dbReference type="EMBL" id="QCC04048.1"/>
    </source>
</evidence>
<dbReference type="PANTHER" id="PTHR43791">
    <property type="entry name" value="PERMEASE-RELATED"/>
    <property type="match status" value="1"/>
</dbReference>
<feature type="domain" description="Major facilitator superfamily (MFS) profile" evidence="7">
    <location>
        <begin position="47"/>
        <end position="455"/>
    </location>
</feature>
<evidence type="ECO:0000256" key="5">
    <source>
        <dbReference type="ARBA" id="ARBA00023136"/>
    </source>
</evidence>
<keyword evidence="5 6" id="KW-0472">Membrane</keyword>
<organism evidence="8 9">
    <name type="scientific">Cupriavidus necator (strain ATCC 17699 / DSM 428 / KCTC 22496 / NCIMB 10442 / H16 / Stanier 337)</name>
    <name type="common">Ralstonia eutropha</name>
    <dbReference type="NCBI Taxonomy" id="381666"/>
    <lineage>
        <taxon>Bacteria</taxon>
        <taxon>Pseudomonadati</taxon>
        <taxon>Pseudomonadota</taxon>
        <taxon>Betaproteobacteria</taxon>
        <taxon>Burkholderiales</taxon>
        <taxon>Burkholderiaceae</taxon>
        <taxon>Cupriavidus</taxon>
    </lineage>
</organism>
<feature type="transmembrane region" description="Helical" evidence="6">
    <location>
        <begin position="171"/>
        <end position="194"/>
    </location>
</feature>
<dbReference type="Gene3D" id="1.20.1250.20">
    <property type="entry name" value="MFS general substrate transporter like domains"/>
    <property type="match status" value="2"/>
</dbReference>
<keyword evidence="2" id="KW-0813">Transport</keyword>
<evidence type="ECO:0000256" key="1">
    <source>
        <dbReference type="ARBA" id="ARBA00004141"/>
    </source>
</evidence>
<feature type="transmembrane region" description="Helical" evidence="6">
    <location>
        <begin position="431"/>
        <end position="450"/>
    </location>
</feature>